<organism evidence="1 2">
    <name type="scientific">Photobacterium iliopiscarium</name>
    <dbReference type="NCBI Taxonomy" id="56192"/>
    <lineage>
        <taxon>Bacteria</taxon>
        <taxon>Pseudomonadati</taxon>
        <taxon>Pseudomonadota</taxon>
        <taxon>Gammaproteobacteria</taxon>
        <taxon>Vibrionales</taxon>
        <taxon>Vibrionaceae</taxon>
        <taxon>Photobacterium</taxon>
    </lineage>
</organism>
<sequence>MRNPRIQIPCATSFYKRVEQYQADNNLSSIAEAGRELIEFALIIKERADQNTGRSNRELLEEMLAKEYQNESTLNQIYMQVSDIDKKFDLTTIERFKENLRGFKERSLAKFDNFMTKKE</sequence>
<evidence type="ECO:0000313" key="2">
    <source>
        <dbReference type="Proteomes" id="UP000241954"/>
    </source>
</evidence>
<protein>
    <submittedName>
        <fullName evidence="1">Uncharacterized protein</fullName>
    </submittedName>
</protein>
<dbReference type="RefSeq" id="WP_107238174.1">
    <property type="nucleotide sequence ID" value="NZ_PYLW01000047.1"/>
</dbReference>
<proteinExistence type="predicted"/>
<name>A0A2T3M6Y6_9GAMM</name>
<dbReference type="AlphaFoldDB" id="A0A2T3M6Y6"/>
<dbReference type="Proteomes" id="UP000241954">
    <property type="component" value="Unassembled WGS sequence"/>
</dbReference>
<accession>A0A2T3M6Y6</accession>
<evidence type="ECO:0000313" key="1">
    <source>
        <dbReference type="EMBL" id="PSV87863.1"/>
    </source>
</evidence>
<dbReference type="EMBL" id="PYLW01000047">
    <property type="protein sequence ID" value="PSV87863.1"/>
    <property type="molecule type" value="Genomic_DNA"/>
</dbReference>
<reference evidence="1 2" key="1">
    <citation type="submission" date="2018-01" db="EMBL/GenBank/DDBJ databases">
        <title>Whole genome sequencing of Histamine producing bacteria.</title>
        <authorList>
            <person name="Butler K."/>
        </authorList>
    </citation>
    <scope>NUCLEOTIDE SEQUENCE [LARGE SCALE GENOMIC DNA]</scope>
    <source>
        <strain evidence="1 2">NCIMB 13481</strain>
    </source>
</reference>
<gene>
    <name evidence="1" type="ORF">C9I88_20115</name>
</gene>
<comment type="caution">
    <text evidence="1">The sequence shown here is derived from an EMBL/GenBank/DDBJ whole genome shotgun (WGS) entry which is preliminary data.</text>
</comment>